<dbReference type="OrthoDB" id="348864at2759"/>
<dbReference type="VEuPathDB" id="ToxoDB:ETH_00034115"/>
<evidence type="ECO:0000256" key="1">
    <source>
        <dbReference type="SAM" id="SignalP"/>
    </source>
</evidence>
<accession>U6L707</accession>
<dbReference type="GeneID" id="25255889"/>
<keyword evidence="1" id="KW-0732">Signal</keyword>
<gene>
    <name evidence="2" type="ORF">ETH_00034115</name>
</gene>
<reference evidence="2" key="2">
    <citation type="submission" date="2013-10" db="EMBL/GenBank/DDBJ databases">
        <authorList>
            <person name="Aslett M."/>
        </authorList>
    </citation>
    <scope>NUCLEOTIDE SEQUENCE [LARGE SCALE GENOMIC DNA]</scope>
    <source>
        <strain evidence="2">Houghton</strain>
    </source>
</reference>
<name>U6L707_EIMTE</name>
<dbReference type="RefSeq" id="XP_013235123.1">
    <property type="nucleotide sequence ID" value="XM_013379669.1"/>
</dbReference>
<evidence type="ECO:0000313" key="2">
    <source>
        <dbReference type="EMBL" id="CDJ44374.1"/>
    </source>
</evidence>
<dbReference type="EMBL" id="HG676985">
    <property type="protein sequence ID" value="CDJ44374.1"/>
    <property type="molecule type" value="Genomic_DNA"/>
</dbReference>
<proteinExistence type="predicted"/>
<feature type="signal peptide" evidence="1">
    <location>
        <begin position="1"/>
        <end position="25"/>
    </location>
</feature>
<feature type="chain" id="PRO_5004674139" evidence="1">
    <location>
        <begin position="26"/>
        <end position="194"/>
    </location>
</feature>
<evidence type="ECO:0000313" key="3">
    <source>
        <dbReference type="Proteomes" id="UP000030747"/>
    </source>
</evidence>
<sequence>MLLQVFLNRLLLSLDLLSTPDTAAAAAATAAAAAAAEGPRESRLAVGASLSPLASLLVQLQQQQQQQQQQSGQGSSDKAAAAAAAGAAAAAEGAIDMRPLLPDGAAAKGFVGVYRQLARSSFVLLSPSLSLLRSLSPQLQLQRSSSSSSSSSTALLAAALRKVATGRAARSWSLGVVADMQQLIAYGLCCSATE</sequence>
<organism evidence="2 3">
    <name type="scientific">Eimeria tenella</name>
    <name type="common">Coccidian parasite</name>
    <dbReference type="NCBI Taxonomy" id="5802"/>
    <lineage>
        <taxon>Eukaryota</taxon>
        <taxon>Sar</taxon>
        <taxon>Alveolata</taxon>
        <taxon>Apicomplexa</taxon>
        <taxon>Conoidasida</taxon>
        <taxon>Coccidia</taxon>
        <taxon>Eucoccidiorida</taxon>
        <taxon>Eimeriorina</taxon>
        <taxon>Eimeriidae</taxon>
        <taxon>Eimeria</taxon>
    </lineage>
</organism>
<dbReference type="Proteomes" id="UP000030747">
    <property type="component" value="Unassembled WGS sequence"/>
</dbReference>
<reference evidence="2" key="1">
    <citation type="submission" date="2013-10" db="EMBL/GenBank/DDBJ databases">
        <title>Genomic analysis of the causative agents of coccidiosis in chickens.</title>
        <authorList>
            <person name="Reid A.J."/>
            <person name="Blake D."/>
            <person name="Billington K."/>
            <person name="Browne H."/>
            <person name="Dunn M."/>
            <person name="Hung S."/>
            <person name="Kawahara F."/>
            <person name="Miranda-Saavedra D."/>
            <person name="Mourier T."/>
            <person name="Nagra H."/>
            <person name="Otto T.D."/>
            <person name="Rawlings N."/>
            <person name="Sanchez A."/>
            <person name="Sanders M."/>
            <person name="Subramaniam C."/>
            <person name="Tay Y."/>
            <person name="Dear P."/>
            <person name="Doerig C."/>
            <person name="Gruber A."/>
            <person name="Parkinson J."/>
            <person name="Shirley M."/>
            <person name="Wan K.L."/>
            <person name="Berriman M."/>
            <person name="Tomley F."/>
            <person name="Pain A."/>
        </authorList>
    </citation>
    <scope>NUCLEOTIDE SEQUENCE [LARGE SCALE GENOMIC DNA]</scope>
    <source>
        <strain evidence="2">Houghton</strain>
    </source>
</reference>
<protein>
    <submittedName>
        <fullName evidence="2">Uncharacterized protein</fullName>
    </submittedName>
</protein>
<dbReference type="VEuPathDB" id="ToxoDB:ETH2_0504800"/>
<dbReference type="AlphaFoldDB" id="U6L707"/>
<feature type="non-terminal residue" evidence="2">
    <location>
        <position position="194"/>
    </location>
</feature>
<keyword evidence="3" id="KW-1185">Reference proteome</keyword>